<name>A0ABX9A2A3_9SPHN</name>
<keyword evidence="3" id="KW-1185">Reference proteome</keyword>
<dbReference type="SUPFAM" id="SSF48452">
    <property type="entry name" value="TPR-like"/>
    <property type="match status" value="1"/>
</dbReference>
<sequence length="446" mass="48752">MIFTRLNRASRPTSALAMAIALAAGGMLTATAIEAPAHAQRDKKKKKEKEQKAEYSKEFLAAYTPISEIQKAEAPDYAQAKSLIPAMLATVKSDDEKNAAGGLMFNLANDMGDDELQLQGIAMMIESGKLDAATQGQLSFAAYQTYRDMNDVANARASLENAIAANYSFTATMTDGSTQQFGPDRMRWLISDLYFDQGNYAEGLNYLSDLIEARKAEGGVVPEMWVRQGLGQAYENNLTRDAIKYAAFLVESYPTDVAWGDAVIITLNGNNYQNPEVLDLLRLSRRTGVYNDQRVLSEYVEVLDPRRYPGEVVAVIDEGFASGVADKTDPYLIETRSEAAGRIAGDKADLPNLAREARSPSADVKTLVVAGDTFLSYDQPAEAEEFYTKALTMTGVETPMVLTRLGIAQYDQGKYAEAVETFGKVEGARRDLANLWAIHAAQKGAM</sequence>
<evidence type="ECO:0000313" key="2">
    <source>
        <dbReference type="EMBL" id="QZD95406.1"/>
    </source>
</evidence>
<dbReference type="Proteomes" id="UP000824321">
    <property type="component" value="Chromosome"/>
</dbReference>
<dbReference type="InterPro" id="IPR019734">
    <property type="entry name" value="TPR_rpt"/>
</dbReference>
<evidence type="ECO:0000313" key="3">
    <source>
        <dbReference type="Proteomes" id="UP000824321"/>
    </source>
</evidence>
<dbReference type="Pfam" id="PF13174">
    <property type="entry name" value="TPR_6"/>
    <property type="match status" value="1"/>
</dbReference>
<proteinExistence type="predicted"/>
<gene>
    <name evidence="2" type="ORF">K3136_01365</name>
</gene>
<feature type="signal peptide" evidence="1">
    <location>
        <begin position="1"/>
        <end position="23"/>
    </location>
</feature>
<accession>A0ABX9A2A3</accession>
<feature type="chain" id="PRO_5046798878" description="Tetratricopeptide repeat protein" evidence="1">
    <location>
        <begin position="24"/>
        <end position="446"/>
    </location>
</feature>
<protein>
    <recommendedName>
        <fullName evidence="4">Tetratricopeptide repeat protein</fullName>
    </recommendedName>
</protein>
<reference evidence="2 3" key="1">
    <citation type="submission" date="2021-08" db="EMBL/GenBank/DDBJ databases">
        <title>Comparative Genomics Analysis of the Genus Qipengyuania Reveals Extensive Genetic Diversity and Metabolic Versatility, Including the Description of Fifteen Novel Species.</title>
        <authorList>
            <person name="Liu Y."/>
        </authorList>
    </citation>
    <scope>NUCLEOTIDE SEQUENCE [LARGE SCALE GENOMIC DNA]</scope>
    <source>
        <strain evidence="2 3">1NDH1</strain>
    </source>
</reference>
<dbReference type="EMBL" id="CP081294">
    <property type="protein sequence ID" value="QZD95406.1"/>
    <property type="molecule type" value="Genomic_DNA"/>
</dbReference>
<dbReference type="Gene3D" id="1.25.40.10">
    <property type="entry name" value="Tetratricopeptide repeat domain"/>
    <property type="match status" value="1"/>
</dbReference>
<evidence type="ECO:0000256" key="1">
    <source>
        <dbReference type="SAM" id="SignalP"/>
    </source>
</evidence>
<dbReference type="RefSeq" id="WP_221431145.1">
    <property type="nucleotide sequence ID" value="NZ_CP081294.1"/>
</dbReference>
<keyword evidence="1" id="KW-0732">Signal</keyword>
<evidence type="ECO:0008006" key="4">
    <source>
        <dbReference type="Google" id="ProtNLM"/>
    </source>
</evidence>
<organism evidence="2 3">
    <name type="scientific">Qipengyuania gelatinilytica</name>
    <dbReference type="NCBI Taxonomy" id="2867231"/>
    <lineage>
        <taxon>Bacteria</taxon>
        <taxon>Pseudomonadati</taxon>
        <taxon>Pseudomonadota</taxon>
        <taxon>Alphaproteobacteria</taxon>
        <taxon>Sphingomonadales</taxon>
        <taxon>Erythrobacteraceae</taxon>
        <taxon>Qipengyuania</taxon>
    </lineage>
</organism>
<dbReference type="InterPro" id="IPR011990">
    <property type="entry name" value="TPR-like_helical_dom_sf"/>
</dbReference>